<reference evidence="3" key="1">
    <citation type="journal article" date="2015" name="BMC Genomics">
        <title>Genomic and transcriptomic analysis of the endophytic fungus Pestalotiopsis fici reveals its lifestyle and high potential for synthesis of natural products.</title>
        <authorList>
            <person name="Wang X."/>
            <person name="Zhang X."/>
            <person name="Liu L."/>
            <person name="Xiang M."/>
            <person name="Wang W."/>
            <person name="Sun X."/>
            <person name="Che Y."/>
            <person name="Guo L."/>
            <person name="Liu G."/>
            <person name="Guo L."/>
            <person name="Wang C."/>
            <person name="Yin W.B."/>
            <person name="Stadler M."/>
            <person name="Zhang X."/>
            <person name="Liu X."/>
        </authorList>
    </citation>
    <scope>NUCLEOTIDE SEQUENCE [LARGE SCALE GENOMIC DNA]</scope>
    <source>
        <strain evidence="3">W106-1 / CGMCC3.15140</strain>
    </source>
</reference>
<evidence type="ECO:0000313" key="3">
    <source>
        <dbReference type="Proteomes" id="UP000030651"/>
    </source>
</evidence>
<accession>W3WRI3</accession>
<dbReference type="HOGENOM" id="CLU_1161494_0_0_1"/>
<gene>
    <name evidence="2" type="ORF">PFICI_11841</name>
</gene>
<evidence type="ECO:0000256" key="1">
    <source>
        <dbReference type="SAM" id="MobiDB-lite"/>
    </source>
</evidence>
<dbReference type="EMBL" id="KI912117">
    <property type="protein sequence ID" value="ETS76454.1"/>
    <property type="molecule type" value="Genomic_DNA"/>
</dbReference>
<dbReference type="AlphaFoldDB" id="W3WRI3"/>
<dbReference type="Proteomes" id="UP000030651">
    <property type="component" value="Unassembled WGS sequence"/>
</dbReference>
<proteinExistence type="predicted"/>
<keyword evidence="3" id="KW-1185">Reference proteome</keyword>
<sequence length="239" mass="26846">MDDARKQEIFQLFKECTNEPLKNYSKEETFLHYVRLCVTKCASSGNPDYGLRFMFSRIYQTLLKTMYGLSLPNPSDVVDRTEPVDEADRANLKVLREYFDTRRPSNMDECFQILFTNGRCIDQLPVNPFAARPPSNPFASSSGVGRAQPHEQPAIDSSAPIAVANPPPNAFAGDSRVRQTQCLSTVARLEAERPLVNDVRNWQANFRNLLRDGDGRAGEKIFVLASDPQLNASAEPRSD</sequence>
<evidence type="ECO:0000313" key="2">
    <source>
        <dbReference type="EMBL" id="ETS76454.1"/>
    </source>
</evidence>
<dbReference type="InParanoid" id="W3WRI3"/>
<dbReference type="GeneID" id="19276854"/>
<name>W3WRI3_PESFW</name>
<dbReference type="RefSeq" id="XP_007838613.1">
    <property type="nucleotide sequence ID" value="XM_007840422.1"/>
</dbReference>
<organism evidence="2 3">
    <name type="scientific">Pestalotiopsis fici (strain W106-1 / CGMCC3.15140)</name>
    <dbReference type="NCBI Taxonomy" id="1229662"/>
    <lineage>
        <taxon>Eukaryota</taxon>
        <taxon>Fungi</taxon>
        <taxon>Dikarya</taxon>
        <taxon>Ascomycota</taxon>
        <taxon>Pezizomycotina</taxon>
        <taxon>Sordariomycetes</taxon>
        <taxon>Xylariomycetidae</taxon>
        <taxon>Amphisphaeriales</taxon>
        <taxon>Sporocadaceae</taxon>
        <taxon>Pestalotiopsis</taxon>
    </lineage>
</organism>
<dbReference type="KEGG" id="pfy:PFICI_11841"/>
<feature type="region of interest" description="Disordered" evidence="1">
    <location>
        <begin position="132"/>
        <end position="153"/>
    </location>
</feature>
<protein>
    <submittedName>
        <fullName evidence="2">Uncharacterized protein</fullName>
    </submittedName>
</protein>